<feature type="region of interest" description="Disordered" evidence="1">
    <location>
        <begin position="1"/>
        <end position="301"/>
    </location>
</feature>
<feature type="compositionally biased region" description="Basic residues" evidence="1">
    <location>
        <begin position="83"/>
        <end position="94"/>
    </location>
</feature>
<evidence type="ECO:0000313" key="2">
    <source>
        <dbReference type="Proteomes" id="UP000050640"/>
    </source>
</evidence>
<accession>A0A0R3RKI9</accession>
<feature type="compositionally biased region" description="Low complexity" evidence="1">
    <location>
        <begin position="278"/>
        <end position="293"/>
    </location>
</feature>
<feature type="compositionally biased region" description="Polar residues" evidence="1">
    <location>
        <begin position="51"/>
        <end position="61"/>
    </location>
</feature>
<feature type="compositionally biased region" description="Pro residues" evidence="1">
    <location>
        <begin position="248"/>
        <end position="257"/>
    </location>
</feature>
<name>A0A0R3RKI9_9BILA</name>
<feature type="compositionally biased region" description="Acidic residues" evidence="1">
    <location>
        <begin position="187"/>
        <end position="212"/>
    </location>
</feature>
<dbReference type="Proteomes" id="UP000050640">
    <property type="component" value="Unplaced"/>
</dbReference>
<reference evidence="3" key="1">
    <citation type="submission" date="2017-02" db="UniProtKB">
        <authorList>
            <consortium name="WormBaseParasite"/>
        </authorList>
    </citation>
    <scope>IDENTIFICATION</scope>
</reference>
<evidence type="ECO:0000313" key="3">
    <source>
        <dbReference type="WBParaSite" id="EEL_0000199801-mRNA-1"/>
    </source>
</evidence>
<dbReference type="WBParaSite" id="EEL_0000199801-mRNA-1">
    <property type="protein sequence ID" value="EEL_0000199801-mRNA-1"/>
    <property type="gene ID" value="EEL_0000199801"/>
</dbReference>
<feature type="compositionally biased region" description="Basic and acidic residues" evidence="1">
    <location>
        <begin position="176"/>
        <end position="186"/>
    </location>
</feature>
<protein>
    <submittedName>
        <fullName evidence="3">DUF4806 domain-containing protein</fullName>
    </submittedName>
</protein>
<feature type="compositionally biased region" description="Low complexity" evidence="1">
    <location>
        <begin position="223"/>
        <end position="244"/>
    </location>
</feature>
<evidence type="ECO:0000256" key="1">
    <source>
        <dbReference type="SAM" id="MobiDB-lite"/>
    </source>
</evidence>
<feature type="compositionally biased region" description="Basic and acidic residues" evidence="1">
    <location>
        <begin position="95"/>
        <end position="108"/>
    </location>
</feature>
<feature type="compositionally biased region" description="Basic residues" evidence="1">
    <location>
        <begin position="145"/>
        <end position="165"/>
    </location>
</feature>
<dbReference type="AlphaFoldDB" id="A0A0R3RKI9"/>
<feature type="compositionally biased region" description="Low complexity" evidence="1">
    <location>
        <begin position="18"/>
        <end position="50"/>
    </location>
</feature>
<keyword evidence="2" id="KW-1185">Reference proteome</keyword>
<sequence length="433" mass="48219">MAGRLKSQWKKLLPDTVSSDQQQQQQQDWTQDSSTSSSSSTTSASPSASSLVTVMASTPGSDSFGLKATKEKLKNIGLPSNFRKLRKKFLRHKKEGIGSKEENTEFEKVAVQQRPAKSKKKKQNVLKWKEGVKPSPVSVGESKEKKKYQPKKKKRLERKKKKLKLVKSFTAEPITETEKEQKTIEKEEVETEVDTEEQAFTEAKEEDSEFESMIDRKKKEIPSTSSVGGTSDTSVSSKTPSESSLVPPQIPQEPTPVHPTIKDSEESIAPSQESAPLAKAGAASTSSMSSTSALQKSDTSSTTLGFDMFDSEPIILSTPACQVLGIIMNKQFFKNAAASETENELIRLYFAGKIPPGREKDAQRTLEKAVSLAVTRVKSSGLSDDLYNFLNNNRLMAISLMIDAMKYRKKDFLPEFWTYDRMNKREPPPEPPF</sequence>
<dbReference type="STRING" id="1147741.A0A0R3RKI9"/>
<proteinExistence type="predicted"/>
<organism evidence="2 3">
    <name type="scientific">Elaeophora elaphi</name>
    <dbReference type="NCBI Taxonomy" id="1147741"/>
    <lineage>
        <taxon>Eukaryota</taxon>
        <taxon>Metazoa</taxon>
        <taxon>Ecdysozoa</taxon>
        <taxon>Nematoda</taxon>
        <taxon>Chromadorea</taxon>
        <taxon>Rhabditida</taxon>
        <taxon>Spirurina</taxon>
        <taxon>Spiruromorpha</taxon>
        <taxon>Filarioidea</taxon>
        <taxon>Onchocercidae</taxon>
        <taxon>Elaeophora</taxon>
    </lineage>
</organism>